<dbReference type="SUPFAM" id="SSF48576">
    <property type="entry name" value="Terpenoid synthases"/>
    <property type="match status" value="2"/>
</dbReference>
<evidence type="ECO:0000256" key="10">
    <source>
        <dbReference type="ARBA" id="ARBA00022807"/>
    </source>
</evidence>
<evidence type="ECO:0000256" key="9">
    <source>
        <dbReference type="ARBA" id="ARBA00022801"/>
    </source>
</evidence>
<feature type="transmembrane region" description="Helical" evidence="13">
    <location>
        <begin position="211"/>
        <end position="233"/>
    </location>
</feature>
<keyword evidence="13" id="KW-0472">Membrane</keyword>
<proteinExistence type="inferred from homology"/>
<evidence type="ECO:0000256" key="7">
    <source>
        <dbReference type="ARBA" id="ARBA00022729"/>
    </source>
</evidence>
<feature type="domain" description="Cathepsin propeptide inhibitor" evidence="15">
    <location>
        <begin position="435"/>
        <end position="492"/>
    </location>
</feature>
<evidence type="ECO:0000256" key="6">
    <source>
        <dbReference type="ARBA" id="ARBA00022679"/>
    </source>
</evidence>
<organism evidence="16 17">
    <name type="scientific">Citrus unshiu</name>
    <name type="common">Satsuma mandarin</name>
    <name type="synonym">Citrus nobilis var. unshiu</name>
    <dbReference type="NCBI Taxonomy" id="55188"/>
    <lineage>
        <taxon>Eukaryota</taxon>
        <taxon>Viridiplantae</taxon>
        <taxon>Streptophyta</taxon>
        <taxon>Embryophyta</taxon>
        <taxon>Tracheophyta</taxon>
        <taxon>Spermatophyta</taxon>
        <taxon>Magnoliopsida</taxon>
        <taxon>eudicotyledons</taxon>
        <taxon>Gunneridae</taxon>
        <taxon>Pentapetalae</taxon>
        <taxon>rosids</taxon>
        <taxon>malvids</taxon>
        <taxon>Sapindales</taxon>
        <taxon>Rutaceae</taxon>
        <taxon>Aurantioideae</taxon>
        <taxon>Citrus</taxon>
    </lineage>
</organism>
<dbReference type="GO" id="GO:0008234">
    <property type="term" value="F:cysteine-type peptidase activity"/>
    <property type="evidence" value="ECO:0007669"/>
    <property type="project" value="UniProtKB-KW"/>
</dbReference>
<dbReference type="FunFam" id="3.90.70.10:FF:000067">
    <property type="entry name" value="Senescence-specific cysteine protease"/>
    <property type="match status" value="1"/>
</dbReference>
<evidence type="ECO:0000256" key="2">
    <source>
        <dbReference type="ARBA" id="ARBA00005172"/>
    </source>
</evidence>
<evidence type="ECO:0000256" key="8">
    <source>
        <dbReference type="ARBA" id="ARBA00022746"/>
    </source>
</evidence>
<evidence type="ECO:0000256" key="4">
    <source>
        <dbReference type="ARBA" id="ARBA00012396"/>
    </source>
</evidence>
<keyword evidence="17" id="KW-1185">Reference proteome</keyword>
<dbReference type="InterPro" id="IPR025661">
    <property type="entry name" value="Pept_asp_AS"/>
</dbReference>
<dbReference type="InterPro" id="IPR019845">
    <property type="entry name" value="Squalene/phytoene_synthase_CS"/>
</dbReference>
<evidence type="ECO:0000259" key="14">
    <source>
        <dbReference type="SMART" id="SM00645"/>
    </source>
</evidence>
<dbReference type="InterPro" id="IPR044843">
    <property type="entry name" value="Trans_IPPS_bact-type"/>
</dbReference>
<evidence type="ECO:0000313" key="17">
    <source>
        <dbReference type="Proteomes" id="UP000236630"/>
    </source>
</evidence>
<dbReference type="SUPFAM" id="SSF54001">
    <property type="entry name" value="Cysteine proteinases"/>
    <property type="match status" value="1"/>
</dbReference>
<keyword evidence="7" id="KW-0732">Signal</keyword>
<evidence type="ECO:0000259" key="15">
    <source>
        <dbReference type="SMART" id="SM00848"/>
    </source>
</evidence>
<evidence type="ECO:0000256" key="1">
    <source>
        <dbReference type="ARBA" id="ARBA00001805"/>
    </source>
</evidence>
<dbReference type="GO" id="GO:0016117">
    <property type="term" value="P:carotenoid biosynthetic process"/>
    <property type="evidence" value="ECO:0007669"/>
    <property type="project" value="UniProtKB-KW"/>
</dbReference>
<feature type="domain" description="Peptidase C1A papain C-terminal" evidence="14">
    <location>
        <begin position="524"/>
        <end position="728"/>
    </location>
</feature>
<keyword evidence="12" id="KW-0414">Isoprene biosynthesis</keyword>
<keyword evidence="8" id="KW-0125">Carotenoid biosynthesis</keyword>
<dbReference type="PROSITE" id="PS00639">
    <property type="entry name" value="THIOL_PROTEASE_HIS"/>
    <property type="match status" value="1"/>
</dbReference>
<name>A0A2H5Q0E6_CITUN</name>
<dbReference type="Proteomes" id="UP000236630">
    <property type="component" value="Unassembled WGS sequence"/>
</dbReference>
<keyword evidence="9" id="KW-0378">Hydrolase</keyword>
<comment type="similarity">
    <text evidence="3">Belongs to the phytoene/squalene synthase family.</text>
</comment>
<dbReference type="SMART" id="SM00645">
    <property type="entry name" value="Pept_C1"/>
    <property type="match status" value="1"/>
</dbReference>
<dbReference type="Gene3D" id="1.10.600.10">
    <property type="entry name" value="Farnesyl Diphosphate Synthase"/>
    <property type="match status" value="2"/>
</dbReference>
<dbReference type="SFLD" id="SFLDS00005">
    <property type="entry name" value="Isoprenoid_Synthase_Type_I"/>
    <property type="match status" value="1"/>
</dbReference>
<dbReference type="SFLD" id="SFLDG01018">
    <property type="entry name" value="Squalene/Phytoene_Synthase_Lik"/>
    <property type="match status" value="1"/>
</dbReference>
<reference evidence="16 17" key="1">
    <citation type="journal article" date="2017" name="Front. Genet.">
        <title>Draft sequencing of the heterozygous diploid genome of Satsuma (Citrus unshiu Marc.) using a hybrid assembly approach.</title>
        <authorList>
            <person name="Shimizu T."/>
            <person name="Tanizawa Y."/>
            <person name="Mochizuki T."/>
            <person name="Nagasaki H."/>
            <person name="Yoshioka T."/>
            <person name="Toyoda A."/>
            <person name="Fujiyama A."/>
            <person name="Kaminuma E."/>
            <person name="Nakamura Y."/>
        </authorList>
    </citation>
    <scope>NUCLEOTIDE SEQUENCE [LARGE SCALE GENOMIC DNA]</scope>
    <source>
        <strain evidence="17">cv. Miyagawa wase</strain>
    </source>
</reference>
<dbReference type="InterPro" id="IPR033904">
    <property type="entry name" value="Trans_IPPS_HH"/>
</dbReference>
<keyword evidence="6" id="KW-0808">Transferase</keyword>
<keyword evidence="10" id="KW-0788">Thiol protease</keyword>
<dbReference type="InterPro" id="IPR008949">
    <property type="entry name" value="Isoprenoid_synthase_dom_sf"/>
</dbReference>
<dbReference type="Pfam" id="PF00112">
    <property type="entry name" value="Peptidase_C1"/>
    <property type="match status" value="1"/>
</dbReference>
<dbReference type="PROSITE" id="PS01044">
    <property type="entry name" value="SQUALEN_PHYTOEN_SYN_1"/>
    <property type="match status" value="2"/>
</dbReference>
<protein>
    <recommendedName>
        <fullName evidence="4">15-cis-phytoene synthase</fullName>
        <ecNumber evidence="4">2.5.1.32</ecNumber>
    </recommendedName>
</protein>
<evidence type="ECO:0000256" key="12">
    <source>
        <dbReference type="ARBA" id="ARBA00023229"/>
    </source>
</evidence>
<dbReference type="PANTHER" id="PTHR31480">
    <property type="entry name" value="BIFUNCTIONAL LYCOPENE CYCLASE/PHYTOENE SYNTHASE"/>
    <property type="match status" value="1"/>
</dbReference>
<gene>
    <name evidence="16" type="ORF">CUMW_184090</name>
</gene>
<dbReference type="EC" id="2.5.1.32" evidence="4"/>
<dbReference type="EMBL" id="BDQV01000175">
    <property type="protein sequence ID" value="GAY58042.1"/>
    <property type="molecule type" value="Genomic_DNA"/>
</dbReference>
<dbReference type="PROSITE" id="PS00139">
    <property type="entry name" value="THIOL_PROTEASE_CYS"/>
    <property type="match status" value="1"/>
</dbReference>
<dbReference type="CDD" id="cd00683">
    <property type="entry name" value="Trans_IPPS_HH"/>
    <property type="match status" value="2"/>
</dbReference>
<keyword evidence="13" id="KW-0812">Transmembrane</keyword>
<dbReference type="CDD" id="cd02248">
    <property type="entry name" value="Peptidase_C1A"/>
    <property type="match status" value="1"/>
</dbReference>
<comment type="pathway">
    <text evidence="2">Carotenoid biosynthesis; phytoene biosynthesis; all-trans-phytoene from geranylgeranyl diphosphate: step 1/1.</text>
</comment>
<accession>A0A2H5Q0E6</accession>
<dbReference type="InterPro" id="IPR000169">
    <property type="entry name" value="Pept_cys_AS"/>
</dbReference>
<dbReference type="InterPro" id="IPR013201">
    <property type="entry name" value="Prot_inhib_I29"/>
</dbReference>
<dbReference type="PROSITE" id="PS01045">
    <property type="entry name" value="SQUALEN_PHYTOEN_SYN_2"/>
    <property type="match status" value="2"/>
</dbReference>
<dbReference type="InterPro" id="IPR000668">
    <property type="entry name" value="Peptidase_C1A_C"/>
</dbReference>
<dbReference type="Pfam" id="PF08246">
    <property type="entry name" value="Inhibitor_I29"/>
    <property type="match status" value="1"/>
</dbReference>
<comment type="caution">
    <text evidence="16">The sequence shown here is derived from an EMBL/GenBank/DDBJ whole genome shotgun (WGS) entry which is preliminary data.</text>
</comment>
<dbReference type="SFLD" id="SFLDG01212">
    <property type="entry name" value="Phytoene_synthase_like"/>
    <property type="match status" value="1"/>
</dbReference>
<dbReference type="GO" id="GO:0046905">
    <property type="term" value="F:15-cis-phytoene synthase activity"/>
    <property type="evidence" value="ECO:0007669"/>
    <property type="project" value="UniProtKB-EC"/>
</dbReference>
<evidence type="ECO:0000256" key="11">
    <source>
        <dbReference type="ARBA" id="ARBA00023157"/>
    </source>
</evidence>
<dbReference type="InterPro" id="IPR038765">
    <property type="entry name" value="Papain-like_cys_pep_sf"/>
</dbReference>
<comment type="catalytic activity">
    <reaction evidence="1">
        <text>2 (2E,6E,10E)-geranylgeranyl diphosphate = 15-cis-phytoene + 2 diphosphate</text>
        <dbReference type="Rhea" id="RHEA:34475"/>
        <dbReference type="ChEBI" id="CHEBI:27787"/>
        <dbReference type="ChEBI" id="CHEBI:33019"/>
        <dbReference type="ChEBI" id="CHEBI:58756"/>
        <dbReference type="EC" id="2.5.1.32"/>
    </reaction>
</comment>
<dbReference type="STRING" id="55188.A0A2H5Q0E6"/>
<dbReference type="AlphaFoldDB" id="A0A2H5Q0E6"/>
<dbReference type="InterPro" id="IPR002060">
    <property type="entry name" value="Squ/phyt_synthse"/>
</dbReference>
<keyword evidence="5" id="KW-0645">Protease</keyword>
<dbReference type="GO" id="GO:0004311">
    <property type="term" value="F:geranylgeranyl diphosphate synthase activity"/>
    <property type="evidence" value="ECO:0007669"/>
    <property type="project" value="InterPro"/>
</dbReference>
<sequence length="975" mass="110909">MCSTFSIAANPCIGVSNDKIMCQKTTVAATRAGVTIAPRQRSSHIFPGLSRQGIPQSTALHVSEIVERQSQDNSLAMEDACRSKPQFHPMFLEEAYERCRNICAEYAKTFYLGTLLMTEERQKAIWAIYVWCRRTDELVDGPNATYMGSVVLDRWEERLQDIFYGRPYDMLDAALTDTVFKFPLDIKPFRDMIEGMRMDTRKFRYEDFQELYLYCYYVAGTVGLMSVPVMGIAPDSSSSAQSIYNGALNLGVGNQLTNILRDVGEDASRGRVYLPQDELAQFGLCDKDVFARKVTDNWREFMKEQIKRARTFFNMAEEGASQLDKDSRWPVWSSLLIYREILDAIEENDYDNLTKRAYVGRMKKFLMLPQAYNRAQSKAESLKQSHGPMASPTTFPTCDRIASITALINLTENSREWGTTDKLTSTHEQSVVEMHEKWMAQHGRSYKDELEKEMRFKIFKENLEYIEKANKEGNRTYKLGTNRFSDLTNDEFRALYTGYKMPSPSHRSTTSSTFKYQNLSMTDVPTSLDWRDKKAVTPIKDQQECGCCWAFSAVAAVEGITKISGANLIQLSEQQLVDCSTNGNNGCGGGTMEKAFEYIIQNQGIATEDEYPYQAVQGTCSAAQKAAAAKISNYEEVPSGDEQALLKAVSMQPVSIGIAAYTTEFKSYKEGIFNGVCGTQLDHAVTIVGFGTTEDGANYWLIKNSWGDTWGDAGYMKILRDEGALLMTEERRKAIWAICVLDRWEERLQDIFYGRPYDMLDAALTDAVFKFPLDIKMRMDTRKFRYENLQELYLYCYYVAGTVGLMSVPVMGIAPDSSSSAQSIYNGALNLGVGNQLTNFLRDVGEDASRGRVYLPQDKLAQFVLCDKDVFARKVTDNWREFMKEQIKRARTFFNMAEEGASQLDKDSRWPVWSSLLIYREILDAIEENDYDNLTKRAYVGRMKKYLMLPQAYNRTQSKGMAKSGPDPHLDKHKL</sequence>
<evidence type="ECO:0000256" key="3">
    <source>
        <dbReference type="ARBA" id="ARBA00006251"/>
    </source>
</evidence>
<dbReference type="Pfam" id="PF00494">
    <property type="entry name" value="SQS_PSY"/>
    <property type="match status" value="2"/>
</dbReference>
<dbReference type="FunFam" id="1.10.600.10:FF:000004">
    <property type="entry name" value="Phytoene synthase chloroplastic"/>
    <property type="match status" value="1"/>
</dbReference>
<dbReference type="GO" id="GO:0006508">
    <property type="term" value="P:proteolysis"/>
    <property type="evidence" value="ECO:0007669"/>
    <property type="project" value="UniProtKB-KW"/>
</dbReference>
<dbReference type="InterPro" id="IPR025660">
    <property type="entry name" value="Pept_his_AS"/>
</dbReference>
<evidence type="ECO:0000256" key="5">
    <source>
        <dbReference type="ARBA" id="ARBA00022670"/>
    </source>
</evidence>
<dbReference type="SMART" id="SM00848">
    <property type="entry name" value="Inhibitor_I29"/>
    <property type="match status" value="1"/>
</dbReference>
<keyword evidence="11" id="KW-1015">Disulfide bond</keyword>
<dbReference type="GO" id="GO:0051996">
    <property type="term" value="F:squalene synthase [NAD(P)H] activity"/>
    <property type="evidence" value="ECO:0007669"/>
    <property type="project" value="InterPro"/>
</dbReference>
<dbReference type="PRINTS" id="PR00705">
    <property type="entry name" value="PAPAIN"/>
</dbReference>
<evidence type="ECO:0000256" key="13">
    <source>
        <dbReference type="SAM" id="Phobius"/>
    </source>
</evidence>
<dbReference type="Gene3D" id="3.90.70.10">
    <property type="entry name" value="Cysteine proteinases"/>
    <property type="match status" value="1"/>
</dbReference>
<keyword evidence="13" id="KW-1133">Transmembrane helix</keyword>
<dbReference type="PROSITE" id="PS00640">
    <property type="entry name" value="THIOL_PROTEASE_ASN"/>
    <property type="match status" value="1"/>
</dbReference>
<dbReference type="GO" id="GO:0009536">
    <property type="term" value="C:plastid"/>
    <property type="evidence" value="ECO:0007669"/>
    <property type="project" value="UniProtKB-ARBA"/>
</dbReference>
<evidence type="ECO:0000313" key="16">
    <source>
        <dbReference type="EMBL" id="GAY58042.1"/>
    </source>
</evidence>
<dbReference type="InterPro" id="IPR039417">
    <property type="entry name" value="Peptidase_C1A_papain-like"/>
</dbReference>